<dbReference type="Pfam" id="PF22613">
    <property type="entry name" value="Transketolase_C_1"/>
    <property type="match status" value="1"/>
</dbReference>
<dbReference type="PANTHER" id="PTHR43522:SF2">
    <property type="entry name" value="TRANSKETOLASE 1-RELATED"/>
    <property type="match status" value="1"/>
</dbReference>
<comment type="caution">
    <text evidence="12">The sequence shown here is derived from an EMBL/GenBank/DDBJ whole genome shotgun (WGS) entry which is preliminary data.</text>
</comment>
<dbReference type="SMART" id="SM00861">
    <property type="entry name" value="Transket_pyr"/>
    <property type="match status" value="1"/>
</dbReference>
<evidence type="ECO:0000256" key="4">
    <source>
        <dbReference type="ARBA" id="ARBA00013152"/>
    </source>
</evidence>
<keyword evidence="6" id="KW-0479">Metal-binding</keyword>
<evidence type="ECO:0000256" key="2">
    <source>
        <dbReference type="ARBA" id="ARBA00001964"/>
    </source>
</evidence>
<dbReference type="EC" id="2.2.1.1" evidence="4 10"/>
<dbReference type="InterPro" id="IPR029061">
    <property type="entry name" value="THDP-binding"/>
</dbReference>
<dbReference type="InterPro" id="IPR005478">
    <property type="entry name" value="Transketolase_bac-like"/>
</dbReference>
<dbReference type="Pfam" id="PF02779">
    <property type="entry name" value="Transket_pyr"/>
    <property type="match status" value="1"/>
</dbReference>
<dbReference type="PANTHER" id="PTHR43522">
    <property type="entry name" value="TRANSKETOLASE"/>
    <property type="match status" value="1"/>
</dbReference>
<evidence type="ECO:0000256" key="6">
    <source>
        <dbReference type="ARBA" id="ARBA00022723"/>
    </source>
</evidence>
<dbReference type="SUPFAM" id="SSF52518">
    <property type="entry name" value="Thiamin diphosphate-binding fold (THDP-binding)"/>
    <property type="match status" value="2"/>
</dbReference>
<evidence type="ECO:0000256" key="1">
    <source>
        <dbReference type="ARBA" id="ARBA00001946"/>
    </source>
</evidence>
<dbReference type="NCBIfam" id="TIGR00232">
    <property type="entry name" value="tktlase_bact"/>
    <property type="match status" value="1"/>
</dbReference>
<comment type="cofactor">
    <cofactor evidence="2">
        <name>thiamine diphosphate</name>
        <dbReference type="ChEBI" id="CHEBI:58937"/>
    </cofactor>
</comment>
<dbReference type="Gene3D" id="3.40.50.970">
    <property type="match status" value="2"/>
</dbReference>
<accession>A0ABW3IV81</accession>
<feature type="domain" description="Transketolase-like pyrimidine-binding" evidence="11">
    <location>
        <begin position="349"/>
        <end position="519"/>
    </location>
</feature>
<evidence type="ECO:0000313" key="13">
    <source>
        <dbReference type="Proteomes" id="UP001597108"/>
    </source>
</evidence>
<evidence type="ECO:0000256" key="9">
    <source>
        <dbReference type="ARBA" id="ARBA00049473"/>
    </source>
</evidence>
<comment type="catalytic activity">
    <reaction evidence="9">
        <text>D-sedoheptulose 7-phosphate + D-glyceraldehyde 3-phosphate = aldehydo-D-ribose 5-phosphate + D-xylulose 5-phosphate</text>
        <dbReference type="Rhea" id="RHEA:10508"/>
        <dbReference type="ChEBI" id="CHEBI:57483"/>
        <dbReference type="ChEBI" id="CHEBI:57737"/>
        <dbReference type="ChEBI" id="CHEBI:58273"/>
        <dbReference type="ChEBI" id="CHEBI:59776"/>
        <dbReference type="EC" id="2.2.1.1"/>
    </reaction>
</comment>
<comment type="similarity">
    <text evidence="3">Belongs to the transketolase family.</text>
</comment>
<dbReference type="Gene3D" id="3.40.50.920">
    <property type="match status" value="1"/>
</dbReference>
<dbReference type="EMBL" id="JBHTJT010000049">
    <property type="protein sequence ID" value="MFD0981984.1"/>
    <property type="molecule type" value="Genomic_DNA"/>
</dbReference>
<evidence type="ECO:0000256" key="7">
    <source>
        <dbReference type="ARBA" id="ARBA00022842"/>
    </source>
</evidence>
<dbReference type="InterPro" id="IPR033247">
    <property type="entry name" value="Transketolase_fam"/>
</dbReference>
<evidence type="ECO:0000256" key="10">
    <source>
        <dbReference type="NCBIfam" id="TIGR00232"/>
    </source>
</evidence>
<organism evidence="12 13">
    <name type="scientific">Tropicimonas aquimaris</name>
    <dbReference type="NCBI Taxonomy" id="914152"/>
    <lineage>
        <taxon>Bacteria</taxon>
        <taxon>Pseudomonadati</taxon>
        <taxon>Pseudomonadota</taxon>
        <taxon>Alphaproteobacteria</taxon>
        <taxon>Rhodobacterales</taxon>
        <taxon>Roseobacteraceae</taxon>
        <taxon>Tropicimonas</taxon>
    </lineage>
</organism>
<comment type="cofactor">
    <cofactor evidence="1">
        <name>Mg(2+)</name>
        <dbReference type="ChEBI" id="CHEBI:18420"/>
    </cofactor>
</comment>
<dbReference type="CDD" id="cd02012">
    <property type="entry name" value="TPP_TK"/>
    <property type="match status" value="1"/>
</dbReference>
<keyword evidence="7" id="KW-0460">Magnesium</keyword>
<dbReference type="InterPro" id="IPR009014">
    <property type="entry name" value="Transketo_C/PFOR_II"/>
</dbReference>
<evidence type="ECO:0000256" key="3">
    <source>
        <dbReference type="ARBA" id="ARBA00007131"/>
    </source>
</evidence>
<dbReference type="CDD" id="cd07033">
    <property type="entry name" value="TPP_PYR_DXS_TK_like"/>
    <property type="match status" value="1"/>
</dbReference>
<sequence>MPDLARMADAIRFLAIDAILNAGDGHPGTPLGAADIVTTLYARHLKFDTADPLWPDRDRFIQSNGHGSMLLYSANHLAGFAKISMNEILHFRQLGSNCPGHPEFDPEAGVETTTGPLGQGIANAVGMAVAEEMLRAKFGPDLCNHYTYALVGDGCLMEGIAAEVLALAGHLRLGHLIFLFDSNHITDDGELNQAESEDQAARFRIAGWHVVECDGHDPEAIDAAIQLAKRDPRPSFVVCHTEIGQGVPRIAGLRVAHGGKLVPEDAVQARRLLGWPYGPFEIPDDLLSAWREAGRRGNAERVAWQSRFGTAAPEKRAELERLWSGTLPSKWEAVIADCKHHFAETRLNQPTVAASGEILDALSDAVPELVSGAPDLEAATKHKRRLAPFTKEDRTGRYLHYGVREFAMGAMMNGMAAHGGVRPFGITFLVFSDYERHAIRMAALMGLPVIFGFSHDSIGIGRNGPTHQPVEYLASLRAIPNLHVFRPADGVEAAECWELALRRRTGPSAMIFSRQALPTVREKSGAENACSRGAYVLQQASGPRQVTLFASGSEVQIALVAQTTLEAQGVPTAVVSVPCWEAFAEQDRTYRDAIIGRGTVRVAVEAAINLGWERFIGEDGAFVGMSGFGASAPEDQLYEHFGVTADTVVRTTLELCERHSNREAPCMSG</sequence>
<evidence type="ECO:0000259" key="11">
    <source>
        <dbReference type="SMART" id="SM00861"/>
    </source>
</evidence>
<gene>
    <name evidence="12" type="primary">tkt</name>
    <name evidence="12" type="ORF">ACFQ2S_20315</name>
</gene>
<keyword evidence="13" id="KW-1185">Reference proteome</keyword>
<dbReference type="InterPro" id="IPR055152">
    <property type="entry name" value="Transketolase-like_C_2"/>
</dbReference>
<dbReference type="InterPro" id="IPR005474">
    <property type="entry name" value="Transketolase_N"/>
</dbReference>
<dbReference type="SUPFAM" id="SSF52922">
    <property type="entry name" value="TK C-terminal domain-like"/>
    <property type="match status" value="1"/>
</dbReference>
<evidence type="ECO:0000256" key="5">
    <source>
        <dbReference type="ARBA" id="ARBA00022679"/>
    </source>
</evidence>
<dbReference type="Proteomes" id="UP001597108">
    <property type="component" value="Unassembled WGS sequence"/>
</dbReference>
<name>A0ABW3IV81_9RHOB</name>
<keyword evidence="8" id="KW-0786">Thiamine pyrophosphate</keyword>
<dbReference type="InterPro" id="IPR005475">
    <property type="entry name" value="Transketolase-like_Pyr-bd"/>
</dbReference>
<keyword evidence="5 12" id="KW-0808">Transferase</keyword>
<reference evidence="13" key="1">
    <citation type="journal article" date="2019" name="Int. J. Syst. Evol. Microbiol.">
        <title>The Global Catalogue of Microorganisms (GCM) 10K type strain sequencing project: providing services to taxonomists for standard genome sequencing and annotation.</title>
        <authorList>
            <consortium name="The Broad Institute Genomics Platform"/>
            <consortium name="The Broad Institute Genome Sequencing Center for Infectious Disease"/>
            <person name="Wu L."/>
            <person name="Ma J."/>
        </authorList>
    </citation>
    <scope>NUCLEOTIDE SEQUENCE [LARGE SCALE GENOMIC DNA]</scope>
    <source>
        <strain evidence="13">CCUG 60524</strain>
    </source>
</reference>
<evidence type="ECO:0000313" key="12">
    <source>
        <dbReference type="EMBL" id="MFD0981984.1"/>
    </source>
</evidence>
<protein>
    <recommendedName>
        <fullName evidence="4 10">Transketolase</fullName>
        <ecNumber evidence="4 10">2.2.1.1</ecNumber>
    </recommendedName>
</protein>
<dbReference type="RefSeq" id="WP_386077330.1">
    <property type="nucleotide sequence ID" value="NZ_JBHTJT010000049.1"/>
</dbReference>
<proteinExistence type="inferred from homology"/>
<dbReference type="Pfam" id="PF00456">
    <property type="entry name" value="Transketolase_N"/>
    <property type="match status" value="1"/>
</dbReference>
<evidence type="ECO:0000256" key="8">
    <source>
        <dbReference type="ARBA" id="ARBA00023052"/>
    </source>
</evidence>
<dbReference type="GO" id="GO:0004802">
    <property type="term" value="F:transketolase activity"/>
    <property type="evidence" value="ECO:0007669"/>
    <property type="project" value="UniProtKB-EC"/>
</dbReference>